<keyword evidence="2" id="KW-1185">Reference proteome</keyword>
<proteinExistence type="predicted"/>
<name>A0ABT0RRQ6_9SPHN</name>
<comment type="caution">
    <text evidence="1">The sequence shown here is derived from an EMBL/GenBank/DDBJ whole genome shotgun (WGS) entry which is preliminary data.</text>
</comment>
<dbReference type="RefSeq" id="WP_249903054.1">
    <property type="nucleotide sequence ID" value="NZ_JAMGBA010000001.1"/>
</dbReference>
<dbReference type="EMBL" id="JAMGBA010000001">
    <property type="protein sequence ID" value="MCL6697697.1"/>
    <property type="molecule type" value="Genomic_DNA"/>
</dbReference>
<dbReference type="InterPro" id="IPR021719">
    <property type="entry name" value="Prot_inh_I78"/>
</dbReference>
<dbReference type="Proteomes" id="UP001203410">
    <property type="component" value="Unassembled WGS sequence"/>
</dbReference>
<dbReference type="Gene3D" id="3.30.10.10">
    <property type="entry name" value="Trypsin Inhibitor V, subunit A"/>
    <property type="match status" value="1"/>
</dbReference>
<protein>
    <submittedName>
        <fullName evidence="1">I78 family peptidase inhibitor</fullName>
    </submittedName>
</protein>
<gene>
    <name evidence="1" type="ORF">LZ496_02725</name>
</gene>
<accession>A0ABT0RRQ6</accession>
<reference evidence="1 2" key="1">
    <citation type="submission" date="2022-05" db="EMBL/GenBank/DDBJ databases">
        <authorList>
            <person name="Jo J.-H."/>
            <person name="Im W.-T."/>
        </authorList>
    </citation>
    <scope>NUCLEOTIDE SEQUENCE [LARGE SCALE GENOMIC DNA]</scope>
    <source>
        <strain evidence="1 2">NSE70-1</strain>
    </source>
</reference>
<organism evidence="1 2">
    <name type="scientific">Sphingomonas caseinilyticus</name>
    <dbReference type="NCBI Taxonomy" id="2908205"/>
    <lineage>
        <taxon>Bacteria</taxon>
        <taxon>Pseudomonadati</taxon>
        <taxon>Pseudomonadota</taxon>
        <taxon>Alphaproteobacteria</taxon>
        <taxon>Sphingomonadales</taxon>
        <taxon>Sphingomonadaceae</taxon>
        <taxon>Sphingomonas</taxon>
    </lineage>
</organism>
<sequence length="96" mass="9952">MHLLTAGAAAFALAACTIAESDPGPGLPQGNCRSEPLAQFIGQPASQDLGARMLSASGARIIRWVPKGGVVTMDFSPNRLTVQLDESNRVETANCG</sequence>
<evidence type="ECO:0000313" key="1">
    <source>
        <dbReference type="EMBL" id="MCL6697697.1"/>
    </source>
</evidence>
<dbReference type="Pfam" id="PF11720">
    <property type="entry name" value="Inhibitor_I78"/>
    <property type="match status" value="1"/>
</dbReference>
<evidence type="ECO:0000313" key="2">
    <source>
        <dbReference type="Proteomes" id="UP001203410"/>
    </source>
</evidence>